<feature type="compositionally biased region" description="Polar residues" evidence="1">
    <location>
        <begin position="63"/>
        <end position="72"/>
    </location>
</feature>
<feature type="compositionally biased region" description="Polar residues" evidence="1">
    <location>
        <begin position="22"/>
        <end position="35"/>
    </location>
</feature>
<dbReference type="Proteomes" id="UP000595140">
    <property type="component" value="Unassembled WGS sequence"/>
</dbReference>
<dbReference type="OrthoDB" id="1327044at2759"/>
<evidence type="ECO:0008006" key="4">
    <source>
        <dbReference type="Google" id="ProtNLM"/>
    </source>
</evidence>
<feature type="compositionally biased region" description="Basic and acidic residues" evidence="1">
    <location>
        <begin position="1"/>
        <end position="17"/>
    </location>
</feature>
<dbReference type="EMBL" id="OOIL02003256">
    <property type="protein sequence ID" value="VFQ86655.1"/>
    <property type="molecule type" value="Genomic_DNA"/>
</dbReference>
<organism evidence="2 3">
    <name type="scientific">Cuscuta campestris</name>
    <dbReference type="NCBI Taxonomy" id="132261"/>
    <lineage>
        <taxon>Eukaryota</taxon>
        <taxon>Viridiplantae</taxon>
        <taxon>Streptophyta</taxon>
        <taxon>Embryophyta</taxon>
        <taxon>Tracheophyta</taxon>
        <taxon>Spermatophyta</taxon>
        <taxon>Magnoliopsida</taxon>
        <taxon>eudicotyledons</taxon>
        <taxon>Gunneridae</taxon>
        <taxon>Pentapetalae</taxon>
        <taxon>asterids</taxon>
        <taxon>lamiids</taxon>
        <taxon>Solanales</taxon>
        <taxon>Convolvulaceae</taxon>
        <taxon>Cuscuteae</taxon>
        <taxon>Cuscuta</taxon>
        <taxon>Cuscuta subgen. Grammica</taxon>
        <taxon>Cuscuta sect. Cleistogrammica</taxon>
    </lineage>
</organism>
<accession>A0A484MD65</accession>
<sequence>MAKEVFDDIRANLERTKPRLGSRSSSDSKGYTNTKLGRVLPRYLSPPLSSCHESCKSKIPKCNENQHGTATKTNRRHSIPATKLQKTPMDENKKHSTSSRVNRRVLASADNLNSTKTKGMSRERQKGIPRQAKQDEENIPEKTLYVVEEHREDSTNHKLSPAQGEILEGPLHKDEASPRKVVQYTFVDGEEDSVKLLSGERMVENRSEVAEKDVKTLIGVFESVIALRDGTSIFTSNIEMVGDNSHSV</sequence>
<evidence type="ECO:0000313" key="2">
    <source>
        <dbReference type="EMBL" id="VFQ86655.1"/>
    </source>
</evidence>
<keyword evidence="3" id="KW-1185">Reference proteome</keyword>
<evidence type="ECO:0000313" key="3">
    <source>
        <dbReference type="Proteomes" id="UP000595140"/>
    </source>
</evidence>
<dbReference type="AlphaFoldDB" id="A0A484MD65"/>
<evidence type="ECO:0000256" key="1">
    <source>
        <dbReference type="SAM" id="MobiDB-lite"/>
    </source>
</evidence>
<reference evidence="2 3" key="1">
    <citation type="submission" date="2018-04" db="EMBL/GenBank/DDBJ databases">
        <authorList>
            <person name="Vogel A."/>
        </authorList>
    </citation>
    <scope>NUCLEOTIDE SEQUENCE [LARGE SCALE GENOMIC DNA]</scope>
</reference>
<protein>
    <recommendedName>
        <fullName evidence="4">Calmodulin-binding domain-containing protein</fullName>
    </recommendedName>
</protein>
<gene>
    <name evidence="2" type="ORF">CCAM_LOCUS28431</name>
</gene>
<name>A0A484MD65_9ASTE</name>
<proteinExistence type="predicted"/>
<feature type="compositionally biased region" description="Basic and acidic residues" evidence="1">
    <location>
        <begin position="120"/>
        <end position="135"/>
    </location>
</feature>
<feature type="region of interest" description="Disordered" evidence="1">
    <location>
        <begin position="1"/>
        <end position="135"/>
    </location>
</feature>